<organism evidence="1 2">
    <name type="scientific">Verticillium longisporum</name>
    <name type="common">Verticillium dahliae var. longisporum</name>
    <dbReference type="NCBI Taxonomy" id="100787"/>
    <lineage>
        <taxon>Eukaryota</taxon>
        <taxon>Fungi</taxon>
        <taxon>Dikarya</taxon>
        <taxon>Ascomycota</taxon>
        <taxon>Pezizomycotina</taxon>
        <taxon>Sordariomycetes</taxon>
        <taxon>Hypocreomycetidae</taxon>
        <taxon>Glomerellales</taxon>
        <taxon>Plectosphaerellaceae</taxon>
        <taxon>Verticillium</taxon>
    </lineage>
</organism>
<dbReference type="AlphaFoldDB" id="A0A0G4LLV6"/>
<accession>A0A0G4LLV6</accession>
<keyword evidence="2" id="KW-1185">Reference proteome</keyword>
<dbReference type="Proteomes" id="UP000044602">
    <property type="component" value="Unassembled WGS sequence"/>
</dbReference>
<evidence type="ECO:0000313" key="1">
    <source>
        <dbReference type="EMBL" id="CRK23027.1"/>
    </source>
</evidence>
<dbReference type="EMBL" id="CVQH01015002">
    <property type="protein sequence ID" value="CRK23027.1"/>
    <property type="molecule type" value="Genomic_DNA"/>
</dbReference>
<proteinExistence type="predicted"/>
<gene>
    <name evidence="1" type="ORF">BN1708_013590</name>
</gene>
<sequence>MYNVTGEKGQARSFQCARGNQLTIALVFEAFWRSCGWRVIRNPGGTPPPPVGRRYFADDRQVVPWAVGILEDKTNKERGWTVFDDVAGESRKSLDNNGRKATARLTRTLAKELQA</sequence>
<protein>
    <submittedName>
        <fullName evidence="1">Uncharacterized protein</fullName>
    </submittedName>
</protein>
<evidence type="ECO:0000313" key="2">
    <source>
        <dbReference type="Proteomes" id="UP000044602"/>
    </source>
</evidence>
<reference evidence="1 2" key="1">
    <citation type="submission" date="2015-05" db="EMBL/GenBank/DDBJ databases">
        <authorList>
            <person name="Wang D.B."/>
            <person name="Wang M."/>
        </authorList>
    </citation>
    <scope>NUCLEOTIDE SEQUENCE [LARGE SCALE GENOMIC DNA]</scope>
    <source>
        <strain evidence="1">VL1</strain>
    </source>
</reference>
<name>A0A0G4LLV6_VERLO</name>